<dbReference type="Proteomes" id="UP000023435">
    <property type="component" value="Unassembled WGS sequence"/>
</dbReference>
<reference evidence="1 2" key="1">
    <citation type="journal article" date="2014" name="Genome Announc.">
        <title>Draft Genome Sequence of Lysobacter capsici AZ78, a Bacterium Antagonistic to Plant-Pathogenic Oomycetes.</title>
        <authorList>
            <person name="Puopolo G."/>
            <person name="Sonego P."/>
            <person name="Engelen K."/>
            <person name="Pertot I."/>
        </authorList>
    </citation>
    <scope>NUCLEOTIDE SEQUENCE [LARGE SCALE GENOMIC DNA]</scope>
    <source>
        <strain evidence="1 2">AZ78</strain>
    </source>
</reference>
<evidence type="ECO:0000313" key="1">
    <source>
        <dbReference type="EMBL" id="KWS05306.1"/>
    </source>
</evidence>
<protein>
    <submittedName>
        <fullName evidence="1">Uncharacterized protein</fullName>
    </submittedName>
</protein>
<accession>A0A108UA15</accession>
<keyword evidence="2" id="KW-1185">Reference proteome</keyword>
<sequence>MRRLGGVRHGVDAHGRARTGLGLTIPVKIPVRYHFDK</sequence>
<dbReference type="EMBL" id="JAJA02000001">
    <property type="protein sequence ID" value="KWS05306.1"/>
    <property type="molecule type" value="Genomic_DNA"/>
</dbReference>
<dbReference type="AlphaFoldDB" id="A0A108UA15"/>
<evidence type="ECO:0000313" key="2">
    <source>
        <dbReference type="Proteomes" id="UP000023435"/>
    </source>
</evidence>
<proteinExistence type="predicted"/>
<organism evidence="1 2">
    <name type="scientific">Lysobacter capsici AZ78</name>
    <dbReference type="NCBI Taxonomy" id="1444315"/>
    <lineage>
        <taxon>Bacteria</taxon>
        <taxon>Pseudomonadati</taxon>
        <taxon>Pseudomonadota</taxon>
        <taxon>Gammaproteobacteria</taxon>
        <taxon>Lysobacterales</taxon>
        <taxon>Lysobacteraceae</taxon>
        <taxon>Lysobacter</taxon>
    </lineage>
</organism>
<comment type="caution">
    <text evidence="1">The sequence shown here is derived from an EMBL/GenBank/DDBJ whole genome shotgun (WGS) entry which is preliminary data.</text>
</comment>
<name>A0A108UA15_9GAMM</name>
<gene>
    <name evidence="1" type="ORF">AZ78_2857</name>
</gene>